<evidence type="ECO:0000313" key="3">
    <source>
        <dbReference type="Proteomes" id="UP000030145"/>
    </source>
</evidence>
<organism evidence="2 3">
    <name type="scientific">Corynebacterium auriscanis</name>
    <dbReference type="NCBI Taxonomy" id="99807"/>
    <lineage>
        <taxon>Bacteria</taxon>
        <taxon>Bacillati</taxon>
        <taxon>Actinomycetota</taxon>
        <taxon>Actinomycetes</taxon>
        <taxon>Mycobacteriales</taxon>
        <taxon>Corynebacteriaceae</taxon>
        <taxon>Corynebacterium</taxon>
    </lineage>
</organism>
<dbReference type="Pfam" id="PF19993">
    <property type="entry name" value="DO-GTPase2"/>
    <property type="match status" value="1"/>
</dbReference>
<proteinExistence type="predicted"/>
<dbReference type="EMBL" id="JRVJ01000004">
    <property type="protein sequence ID" value="KGM18985.1"/>
    <property type="molecule type" value="Genomic_DNA"/>
</dbReference>
<name>A0A0A2DIH8_9CORY</name>
<keyword evidence="3" id="KW-1185">Reference proteome</keyword>
<feature type="domain" description="Double-GTPase 2" evidence="1">
    <location>
        <begin position="44"/>
        <end position="234"/>
    </location>
</feature>
<gene>
    <name evidence="2" type="ORF">MA47_04390</name>
</gene>
<evidence type="ECO:0000313" key="2">
    <source>
        <dbReference type="EMBL" id="KGM18985.1"/>
    </source>
</evidence>
<accession>A0A0A2DIH8</accession>
<dbReference type="Proteomes" id="UP000030145">
    <property type="component" value="Unassembled WGS sequence"/>
</dbReference>
<reference evidence="2 3" key="1">
    <citation type="submission" date="2014-10" db="EMBL/GenBank/DDBJ databases">
        <title>Whole Genome sequence of Corynebacterium auriscanis strain CIP 106629.</title>
        <authorList>
            <person name="Hassan S.S."/>
            <person name="Jamal S.B."/>
            <person name="Tiwari S."/>
            <person name="Oliveira L.D.C."/>
            <person name="Souza F."/>
            <person name="Mariano D.C."/>
            <person name="Almeida S."/>
            <person name="Dorella F."/>
            <person name="Pereira F."/>
            <person name="Carvalho A."/>
            <person name="Leal C.A."/>
            <person name="Soares S.D.C."/>
            <person name="Figueiredo H.C."/>
            <person name="Silva A."/>
            <person name="Azevedo V.A."/>
        </authorList>
    </citation>
    <scope>NUCLEOTIDE SEQUENCE [LARGE SCALE GENOMIC DNA]</scope>
    <source>
        <strain evidence="2 3">CIP 106629</strain>
    </source>
</reference>
<protein>
    <recommendedName>
        <fullName evidence="1">Double-GTPase 2 domain-containing protein</fullName>
    </recommendedName>
</protein>
<dbReference type="InterPro" id="IPR045528">
    <property type="entry name" value="DO-GTPase2"/>
</dbReference>
<comment type="caution">
    <text evidence="2">The sequence shown here is derived from an EMBL/GenBank/DDBJ whole genome shotgun (WGS) entry which is preliminary data.</text>
</comment>
<evidence type="ECO:0000259" key="1">
    <source>
        <dbReference type="Pfam" id="PF19993"/>
    </source>
</evidence>
<dbReference type="AlphaFoldDB" id="A0A0A2DIH8"/>
<sequence length="355" mass="39505">MLTKCPYTFRAIRNPNSNVSPYVKDENGQPRQLPQGWAGSGTITIAMAGARSSGKSLYMAVVIKLLKRLVITKGHTFRPANAYTERTYREHYEEPLFENMGILPPTPPSAQKDAYQREPLIFDIGAYPRGPRGDLQKIFVVFRDVAGEDLKAEGFESRRESLSFFGFADQVIFLYDPMAVPRIRDLLAGTVSTHEVGADDPADVLRNLLSVLGPSQRPFIALTLSKFDTLQNLENISLPSFDGAPGRNINWQRVMGNKGARFSHEGSDLDGPFDLADHSLLNAEVKSLLECLEATELTNQMRIPLFGEKPYLYSCFAVSALGDSPASGKISRSGIAPFRCLDPIRHCLHYMRVFE</sequence>